<dbReference type="EMBL" id="AY915471">
    <property type="protein sequence ID" value="ABA40861.1"/>
    <property type="molecule type" value="mRNA"/>
</dbReference>
<accession>Q3KTI3</accession>
<reference evidence="1" key="2">
    <citation type="journal article" date="2006" name="PLoS Pathog.">
        <title>New perspectives on host-parasite interplay by comparative transcriptomic and proteomic analyses of Schistosoma japonicum.</title>
        <authorList>
            <person name="Liu F."/>
            <person name="Lu J."/>
            <person name="Hu W."/>
            <person name="Wang S.Y."/>
            <person name="Cui S.J."/>
            <person name="Chi M."/>
            <person name="Yan Q."/>
            <person name="Wang X.R."/>
            <person name="Song H.D."/>
            <person name="Xu X.N."/>
            <person name="Wang J.J."/>
            <person name="Zhang X.L."/>
            <person name="Zhang X."/>
            <person name="Wang Z.Q."/>
            <person name="Xue C.L."/>
            <person name="Brindley P.J."/>
            <person name="McManus D.P."/>
            <person name="Yang P.Y."/>
            <person name="Feng Z."/>
            <person name="Chen Z."/>
            <person name="Han Z.G."/>
        </authorList>
    </citation>
    <scope>NUCLEOTIDE SEQUENCE</scope>
</reference>
<reference evidence="1" key="1">
    <citation type="submission" date="2005-01" db="EMBL/GenBank/DDBJ databases">
        <authorList>
            <person name="Han Z."/>
        </authorList>
    </citation>
    <scope>NUCLEOTIDE SEQUENCE</scope>
</reference>
<sequence length="59" mass="7303">MDGSFKVGFRCRVIIIGWTRQVIRFFFQTRCCIFHMLCLFQNSMIINTFRRQFHCFMNR</sequence>
<proteinExistence type="evidence at transcript level"/>
<dbReference type="AlphaFoldDB" id="Q3KTI3"/>
<organism evidence="1">
    <name type="scientific">Schistosoma japonicum</name>
    <name type="common">Blood fluke</name>
    <dbReference type="NCBI Taxonomy" id="6182"/>
    <lineage>
        <taxon>Eukaryota</taxon>
        <taxon>Metazoa</taxon>
        <taxon>Spiralia</taxon>
        <taxon>Lophotrochozoa</taxon>
        <taxon>Platyhelminthes</taxon>
        <taxon>Trematoda</taxon>
        <taxon>Digenea</taxon>
        <taxon>Strigeidida</taxon>
        <taxon>Schistosomatoidea</taxon>
        <taxon>Schistosomatidae</taxon>
        <taxon>Schistosoma</taxon>
    </lineage>
</organism>
<name>Q3KTI3_SCHJA</name>
<evidence type="ECO:0000313" key="1">
    <source>
        <dbReference type="EMBL" id="ABA40861.1"/>
    </source>
</evidence>
<protein>
    <submittedName>
        <fullName evidence="1">SJCHGC06960 protein</fullName>
    </submittedName>
</protein>